<dbReference type="RefSeq" id="XP_001579207.1">
    <property type="nucleotide sequence ID" value="XM_001579157.1"/>
</dbReference>
<evidence type="ECO:0000313" key="2">
    <source>
        <dbReference type="Proteomes" id="UP000001542"/>
    </source>
</evidence>
<dbReference type="AlphaFoldDB" id="A2DN44"/>
<gene>
    <name evidence="1" type="ORF">TVAG_122870</name>
</gene>
<reference evidence="1" key="2">
    <citation type="journal article" date="2007" name="Science">
        <title>Draft genome sequence of the sexually transmitted pathogen Trichomonas vaginalis.</title>
        <authorList>
            <person name="Carlton J.M."/>
            <person name="Hirt R.P."/>
            <person name="Silva J.C."/>
            <person name="Delcher A.L."/>
            <person name="Schatz M."/>
            <person name="Zhao Q."/>
            <person name="Wortman J.R."/>
            <person name="Bidwell S.L."/>
            <person name="Alsmark U.C.M."/>
            <person name="Besteiro S."/>
            <person name="Sicheritz-Ponten T."/>
            <person name="Noel C.J."/>
            <person name="Dacks J.B."/>
            <person name="Foster P.G."/>
            <person name="Simillion C."/>
            <person name="Van de Peer Y."/>
            <person name="Miranda-Saavedra D."/>
            <person name="Barton G.J."/>
            <person name="Westrop G.D."/>
            <person name="Mueller S."/>
            <person name="Dessi D."/>
            <person name="Fiori P.L."/>
            <person name="Ren Q."/>
            <person name="Paulsen I."/>
            <person name="Zhang H."/>
            <person name="Bastida-Corcuera F.D."/>
            <person name="Simoes-Barbosa A."/>
            <person name="Brown M.T."/>
            <person name="Hayes R.D."/>
            <person name="Mukherjee M."/>
            <person name="Okumura C.Y."/>
            <person name="Schneider R."/>
            <person name="Smith A.J."/>
            <person name="Vanacova S."/>
            <person name="Villalvazo M."/>
            <person name="Haas B.J."/>
            <person name="Pertea M."/>
            <person name="Feldblyum T.V."/>
            <person name="Utterback T.R."/>
            <person name="Shu C.L."/>
            <person name="Osoegawa K."/>
            <person name="de Jong P.J."/>
            <person name="Hrdy I."/>
            <person name="Horvathova L."/>
            <person name="Zubacova Z."/>
            <person name="Dolezal P."/>
            <person name="Malik S.B."/>
            <person name="Logsdon J.M. Jr."/>
            <person name="Henze K."/>
            <person name="Gupta A."/>
            <person name="Wang C.C."/>
            <person name="Dunne R.L."/>
            <person name="Upcroft J.A."/>
            <person name="Upcroft P."/>
            <person name="White O."/>
            <person name="Salzberg S.L."/>
            <person name="Tang P."/>
            <person name="Chiu C.-H."/>
            <person name="Lee Y.-S."/>
            <person name="Embley T.M."/>
            <person name="Coombs G.H."/>
            <person name="Mottram J.C."/>
            <person name="Tachezy J."/>
            <person name="Fraser-Liggett C.M."/>
            <person name="Johnson P.J."/>
        </authorList>
    </citation>
    <scope>NUCLEOTIDE SEQUENCE [LARGE SCALE GENOMIC DNA]</scope>
    <source>
        <strain evidence="1">G3</strain>
    </source>
</reference>
<evidence type="ECO:0000313" key="1">
    <source>
        <dbReference type="EMBL" id="EAY18221.1"/>
    </source>
</evidence>
<dbReference type="InParanoid" id="A2DN44"/>
<keyword evidence="2" id="KW-1185">Reference proteome</keyword>
<dbReference type="PANTHER" id="PTHR35609:SF1">
    <property type="entry name" value="MACRO DOMAIN-CONTAINING PROTEIN"/>
    <property type="match status" value="1"/>
</dbReference>
<name>A2DN44_TRIV3</name>
<dbReference type="PANTHER" id="PTHR35609">
    <property type="entry name" value="MACRO DOMAIN-CONTAINING PROTEIN"/>
    <property type="match status" value="1"/>
</dbReference>
<dbReference type="Proteomes" id="UP000001542">
    <property type="component" value="Unassembled WGS sequence"/>
</dbReference>
<dbReference type="VEuPathDB" id="TrichDB:TVAGG3_1011340"/>
<accession>A2DN44</accession>
<proteinExistence type="predicted"/>
<sequence>MCFFDTVFGFEESIEKVYSNIDISKDSTGNIFMHNKILNETYSAGKFEVVGINDIPKHEDRNNGTLNIIVGGRTKPNELSPVDSLASQSIPENDGATFLAASNFNCLEFVSEYQSASEGISSYEDDITQGPYCAIAYAPGALYRNYFVEINGKRGQLENVINMLDETPLCVRGDYPSIDKKEAISLNESGFDWNNLSHYKIGSHSNLTVTTSKLNGKIIKTDMKQITHHVYAAALNFHGNVVKTPFTTEISEYLLEAEYKATILQAWDNSIRYPGRKGSNKLYLTLLGGGVFGNPMDLICGAITKNIDLIKRSGLEVYVLCFSPSIYNKVNPFLAESVKETNGKVVGL</sequence>
<reference evidence="1" key="1">
    <citation type="submission" date="2006-10" db="EMBL/GenBank/DDBJ databases">
        <authorList>
            <person name="Amadeo P."/>
            <person name="Zhao Q."/>
            <person name="Wortman J."/>
            <person name="Fraser-Liggett C."/>
            <person name="Carlton J."/>
        </authorList>
    </citation>
    <scope>NUCLEOTIDE SEQUENCE</scope>
    <source>
        <strain evidence="1">G3</strain>
    </source>
</reference>
<dbReference type="eggNOG" id="ENOG502RZ3W">
    <property type="taxonomic scope" value="Eukaryota"/>
</dbReference>
<dbReference type="KEGG" id="tva:5463727"/>
<dbReference type="VEuPathDB" id="TrichDB:TVAG_122870"/>
<organism evidence="1 2">
    <name type="scientific">Trichomonas vaginalis (strain ATCC PRA-98 / G3)</name>
    <dbReference type="NCBI Taxonomy" id="412133"/>
    <lineage>
        <taxon>Eukaryota</taxon>
        <taxon>Metamonada</taxon>
        <taxon>Parabasalia</taxon>
        <taxon>Trichomonadida</taxon>
        <taxon>Trichomonadidae</taxon>
        <taxon>Trichomonas</taxon>
    </lineage>
</organism>
<protein>
    <submittedName>
        <fullName evidence="1">Uncharacterized protein</fullName>
    </submittedName>
</protein>
<dbReference type="OrthoDB" id="5207264at2759"/>
<dbReference type="EMBL" id="DS113221">
    <property type="protein sequence ID" value="EAY18221.1"/>
    <property type="molecule type" value="Genomic_DNA"/>
</dbReference>